<keyword evidence="6" id="KW-1185">Reference proteome</keyword>
<dbReference type="Proteomes" id="UP000751190">
    <property type="component" value="Unassembled WGS sequence"/>
</dbReference>
<feature type="compositionally biased region" description="Low complexity" evidence="3">
    <location>
        <begin position="273"/>
        <end position="282"/>
    </location>
</feature>
<dbReference type="Gene3D" id="1.25.40.270">
    <property type="entry name" value="Vacuolar protein sorting-associated protein vta1"/>
    <property type="match status" value="1"/>
</dbReference>
<evidence type="ECO:0000259" key="4">
    <source>
        <dbReference type="Pfam" id="PF04652"/>
    </source>
</evidence>
<keyword evidence="2" id="KW-0472">Membrane</keyword>
<reference evidence="5" key="1">
    <citation type="submission" date="2021-05" db="EMBL/GenBank/DDBJ databases">
        <title>The genome of the haptophyte Pavlova lutheri (Diacronema luteri, Pavlovales) - a model for lipid biosynthesis in eukaryotic algae.</title>
        <authorList>
            <person name="Hulatt C.J."/>
            <person name="Posewitz M.C."/>
        </authorList>
    </citation>
    <scope>NUCLEOTIDE SEQUENCE</scope>
    <source>
        <strain evidence="5">NIVA-4/92</strain>
    </source>
</reference>
<feature type="region of interest" description="Disordered" evidence="3">
    <location>
        <begin position="273"/>
        <end position="345"/>
    </location>
</feature>
<name>A0A8J5XGF7_DIALT</name>
<protein>
    <recommendedName>
        <fullName evidence="4">Vta1/callose synthase N-terminal domain-containing protein</fullName>
    </recommendedName>
</protein>
<feature type="domain" description="Vta1/callose synthase N-terminal" evidence="4">
    <location>
        <begin position="12"/>
        <end position="146"/>
    </location>
</feature>
<dbReference type="Pfam" id="PF04652">
    <property type="entry name" value="Vta1"/>
    <property type="match status" value="1"/>
</dbReference>
<evidence type="ECO:0000256" key="2">
    <source>
        <dbReference type="ARBA" id="ARBA00023136"/>
    </source>
</evidence>
<dbReference type="PANTHER" id="PTHR46009">
    <property type="entry name" value="VACUOLAR PROTEIN SORTING-ASSOCIATED PROTEIN VTA1 HOMOLOG"/>
    <property type="match status" value="1"/>
</dbReference>
<dbReference type="AlphaFoldDB" id="A0A8J5XGF7"/>
<evidence type="ECO:0000256" key="3">
    <source>
        <dbReference type="SAM" id="MobiDB-lite"/>
    </source>
</evidence>
<dbReference type="InterPro" id="IPR039431">
    <property type="entry name" value="Vta1/CALS_N"/>
</dbReference>
<feature type="region of interest" description="Disordered" evidence="3">
    <location>
        <begin position="357"/>
        <end position="416"/>
    </location>
</feature>
<dbReference type="GO" id="GO:0032511">
    <property type="term" value="P:late endosome to vacuole transport via multivesicular body sorting pathway"/>
    <property type="evidence" value="ECO:0007669"/>
    <property type="project" value="InterPro"/>
</dbReference>
<sequence length="569" mass="57597">MEFEAARGLEAVQPFLDRARELHEHAPAVSLACLSWAARTARELGVPPGGERWAQALDARIATDEAALHGVELQPACTSFAEQLMANASGADFPGNSDLNVAQAFYAASLVLEASRQYARDGAQTDEALAEREMFARCRAQDIRRCAALARSRQLDAAQGTSTPRAQPALAPAPGAGAGVGLLEFVPTDHELAVGQSAVYSTADGLYTTAEVIGVHRDADEAYYTIRVDGNDRGTVGSRLGSLRPRMAAATEPPTACEASNCHSQPVATAAAPAAHAMAPGPHGISIGPHSAGSAPAHWPHGGAHDHLSPIPNAHAPATLAAPRPGEAPAEVREPIPGALPPSADAAVTRGVAKPLSAAAMRSRARGQQGTTGDAPATGDAPGGEWPTANAGLAAGHPASPAPAREEGYHRPPPLVAVAPLSPAGLGTSHLPPSPFGGAPQPHFPAAAHLPASVSSAPSSRAPNAPLACAHSLPPTGLDAMLPSCPAATMGAAGHVPHAPMLSPSPGASVPEPAACNGGGTGSSSLSDIYAVFDAQSEARSAVGAIAFSDRERAIAHLQKALVLLAQIR</sequence>
<organism evidence="5 6">
    <name type="scientific">Diacronema lutheri</name>
    <name type="common">Unicellular marine alga</name>
    <name type="synonym">Monochrysis lutheri</name>
    <dbReference type="NCBI Taxonomy" id="2081491"/>
    <lineage>
        <taxon>Eukaryota</taxon>
        <taxon>Haptista</taxon>
        <taxon>Haptophyta</taxon>
        <taxon>Pavlovophyceae</taxon>
        <taxon>Pavlovales</taxon>
        <taxon>Pavlovaceae</taxon>
        <taxon>Diacronema</taxon>
    </lineage>
</organism>
<proteinExistence type="predicted"/>
<dbReference type="EMBL" id="JAGTXO010000004">
    <property type="protein sequence ID" value="KAG8468386.1"/>
    <property type="molecule type" value="Genomic_DNA"/>
</dbReference>
<dbReference type="InterPro" id="IPR044538">
    <property type="entry name" value="Vta1-like"/>
</dbReference>
<comment type="caution">
    <text evidence="5">The sequence shown here is derived from an EMBL/GenBank/DDBJ whole genome shotgun (WGS) entry which is preliminary data.</text>
</comment>
<dbReference type="GO" id="GO:0005771">
    <property type="term" value="C:multivesicular body"/>
    <property type="evidence" value="ECO:0007669"/>
    <property type="project" value="TreeGrafter"/>
</dbReference>
<evidence type="ECO:0000313" key="5">
    <source>
        <dbReference type="EMBL" id="KAG8468386.1"/>
    </source>
</evidence>
<gene>
    <name evidence="5" type="ORF">KFE25_013469</name>
</gene>
<evidence type="ECO:0000256" key="1">
    <source>
        <dbReference type="ARBA" id="ARBA00004308"/>
    </source>
</evidence>
<dbReference type="PANTHER" id="PTHR46009:SF1">
    <property type="entry name" value="VACUOLAR PROTEIN SORTING-ASSOCIATED PROTEIN VTA1 HOMOLOG"/>
    <property type="match status" value="1"/>
</dbReference>
<feature type="compositionally biased region" description="Low complexity" evidence="3">
    <location>
        <begin position="367"/>
        <end position="384"/>
    </location>
</feature>
<accession>A0A8J5XGF7</accession>
<evidence type="ECO:0000313" key="6">
    <source>
        <dbReference type="Proteomes" id="UP000751190"/>
    </source>
</evidence>
<comment type="subcellular location">
    <subcellularLocation>
        <location evidence="1">Endomembrane system</location>
    </subcellularLocation>
</comment>
<dbReference type="InterPro" id="IPR023175">
    <property type="entry name" value="Vta1/CALS_N_sf"/>
</dbReference>